<reference evidence="2" key="1">
    <citation type="submission" date="2019-08" db="EMBL/GenBank/DDBJ databases">
        <title>Limnoglobus roseus gen. nov., sp. nov., a novel freshwater planctomycete with a giant genome from the family Gemmataceae.</title>
        <authorList>
            <person name="Kulichevskaya I.S."/>
            <person name="Naumoff D.G."/>
            <person name="Miroshnikov K."/>
            <person name="Ivanova A."/>
            <person name="Philippov D.A."/>
            <person name="Hakobyan A."/>
            <person name="Rijpstra I.C."/>
            <person name="Sinninghe Damste J.S."/>
            <person name="Liesack W."/>
            <person name="Dedysh S.N."/>
        </authorList>
    </citation>
    <scope>NUCLEOTIDE SEQUENCE [LARGE SCALE GENOMIC DNA]</scope>
    <source>
        <strain evidence="2">PX52</strain>
    </source>
</reference>
<dbReference type="OrthoDB" id="285821at2"/>
<organism evidence="1 2">
    <name type="scientific">Limnoglobus roseus</name>
    <dbReference type="NCBI Taxonomy" id="2598579"/>
    <lineage>
        <taxon>Bacteria</taxon>
        <taxon>Pseudomonadati</taxon>
        <taxon>Planctomycetota</taxon>
        <taxon>Planctomycetia</taxon>
        <taxon>Gemmatales</taxon>
        <taxon>Gemmataceae</taxon>
        <taxon>Limnoglobus</taxon>
    </lineage>
</organism>
<accession>A0A5C1AQP6</accession>
<evidence type="ECO:0000313" key="1">
    <source>
        <dbReference type="EMBL" id="QEL19514.1"/>
    </source>
</evidence>
<proteinExistence type="predicted"/>
<dbReference type="Proteomes" id="UP000324974">
    <property type="component" value="Chromosome"/>
</dbReference>
<dbReference type="EMBL" id="CP042425">
    <property type="protein sequence ID" value="QEL19514.1"/>
    <property type="molecule type" value="Genomic_DNA"/>
</dbReference>
<name>A0A5C1AQP6_9BACT</name>
<dbReference type="RefSeq" id="WP_149113895.1">
    <property type="nucleotide sequence ID" value="NZ_CP042425.1"/>
</dbReference>
<dbReference type="AlphaFoldDB" id="A0A5C1AQP6"/>
<keyword evidence="2" id="KW-1185">Reference proteome</keyword>
<sequence length="135" mass="14893">MDEIRILLELIDDNHLAKNHLPGVFHILIGRRISKADGTVISTGLTWRQLAGVLKVAKFDKKLVNELGTDPDDLAPRDREKMWYLAIGLARVDSVNAIQQADQLVPLLKQHGYIIGPSPTTVNAASATAPPKRKK</sequence>
<evidence type="ECO:0000313" key="2">
    <source>
        <dbReference type="Proteomes" id="UP000324974"/>
    </source>
</evidence>
<dbReference type="KEGG" id="lrs:PX52LOC_06589"/>
<protein>
    <submittedName>
        <fullName evidence="1">Uncharacterized protein</fullName>
    </submittedName>
</protein>
<gene>
    <name evidence="1" type="ORF">PX52LOC_06589</name>
</gene>